<dbReference type="OrthoDB" id="4548279at2"/>
<sequence length="61" mass="6705">MRATEVAMALGEPDIHKRVEVVRTRLKRLIDKGWLAEHQRGQFSIVEGLNGAALNGAAADH</sequence>
<dbReference type="EMBL" id="CP001814">
    <property type="protein sequence ID" value="ACZ89930.1"/>
    <property type="molecule type" value="Genomic_DNA"/>
</dbReference>
<accession>D2BCA1</accession>
<dbReference type="KEGG" id="sro:Sros_7241"/>
<reference evidence="1 2" key="1">
    <citation type="journal article" date="2010" name="Stand. Genomic Sci.">
        <title>Complete genome sequence of Streptosporangium roseum type strain (NI 9100).</title>
        <authorList>
            <person name="Nolan M."/>
            <person name="Sikorski J."/>
            <person name="Jando M."/>
            <person name="Lucas S."/>
            <person name="Lapidus A."/>
            <person name="Glavina Del Rio T."/>
            <person name="Chen F."/>
            <person name="Tice H."/>
            <person name="Pitluck S."/>
            <person name="Cheng J.F."/>
            <person name="Chertkov O."/>
            <person name="Sims D."/>
            <person name="Meincke L."/>
            <person name="Brettin T."/>
            <person name="Han C."/>
            <person name="Detter J.C."/>
            <person name="Bruce D."/>
            <person name="Goodwin L."/>
            <person name="Land M."/>
            <person name="Hauser L."/>
            <person name="Chang Y.J."/>
            <person name="Jeffries C.D."/>
            <person name="Ivanova N."/>
            <person name="Mavromatis K."/>
            <person name="Mikhailova N."/>
            <person name="Chen A."/>
            <person name="Palaniappan K."/>
            <person name="Chain P."/>
            <person name="Rohde M."/>
            <person name="Goker M."/>
            <person name="Bristow J."/>
            <person name="Eisen J.A."/>
            <person name="Markowitz V."/>
            <person name="Hugenholtz P."/>
            <person name="Kyrpides N.C."/>
            <person name="Klenk H.P."/>
        </authorList>
    </citation>
    <scope>NUCLEOTIDE SEQUENCE [LARGE SCALE GENOMIC DNA]</scope>
    <source>
        <strain evidence="2">ATCC 12428 / DSM 43021 / JCM 3005 / NI 9100</strain>
    </source>
</reference>
<keyword evidence="2" id="KW-1185">Reference proteome</keyword>
<gene>
    <name evidence="1" type="ordered locus">Sros_7241</name>
</gene>
<evidence type="ECO:0000313" key="2">
    <source>
        <dbReference type="Proteomes" id="UP000002029"/>
    </source>
</evidence>
<evidence type="ECO:0000313" key="1">
    <source>
        <dbReference type="EMBL" id="ACZ89930.1"/>
    </source>
</evidence>
<protein>
    <submittedName>
        <fullName evidence="1">Uncharacterized protein</fullName>
    </submittedName>
</protein>
<dbReference type="HOGENOM" id="CLU_2920922_0_0_11"/>
<dbReference type="AlphaFoldDB" id="D2BCA1"/>
<name>D2BCA1_STRRD</name>
<dbReference type="Proteomes" id="UP000002029">
    <property type="component" value="Chromosome"/>
</dbReference>
<proteinExistence type="predicted"/>
<dbReference type="RefSeq" id="WP_012893660.1">
    <property type="nucleotide sequence ID" value="NC_013595.1"/>
</dbReference>
<organism evidence="1 2">
    <name type="scientific">Streptosporangium roseum (strain ATCC 12428 / DSM 43021 / JCM 3005 / KCTC 9067 / NCIMB 10171 / NRRL 2505 / NI 9100)</name>
    <dbReference type="NCBI Taxonomy" id="479432"/>
    <lineage>
        <taxon>Bacteria</taxon>
        <taxon>Bacillati</taxon>
        <taxon>Actinomycetota</taxon>
        <taxon>Actinomycetes</taxon>
        <taxon>Streptosporangiales</taxon>
        <taxon>Streptosporangiaceae</taxon>
        <taxon>Streptosporangium</taxon>
    </lineage>
</organism>